<accession>A0ABS0C950</accession>
<dbReference type="Proteomes" id="UP000807309">
    <property type="component" value="Unassembled WGS sequence"/>
</dbReference>
<dbReference type="Pfam" id="PF20118">
    <property type="entry name" value="DUF6508"/>
    <property type="match status" value="1"/>
</dbReference>
<name>A0ABS0C950_9NOCA</name>
<dbReference type="InterPro" id="IPR045425">
    <property type="entry name" value="DUF6508"/>
</dbReference>
<evidence type="ECO:0000313" key="1">
    <source>
        <dbReference type="EMBL" id="MBF6226325.1"/>
    </source>
</evidence>
<dbReference type="EMBL" id="JADLRE010000010">
    <property type="protein sequence ID" value="MBF6226325.1"/>
    <property type="molecule type" value="Genomic_DNA"/>
</dbReference>
<sequence length="175" mass="19523">MTWINAQFDEFDRKLRQAEAESRANPYHPDPSDNPAIEIALRAARPEEWQRLWSAVDEVLAEDPDNLGTRKFENHDGSLCMPYVVYSDAVLRMTDALHSVGCMVSFPYMKWDFKRAYPGGLGLDTAPVADAARVVTVVVGAERFSDGTILAALGDGTLASALQRLRTWHEQQANL</sequence>
<dbReference type="RefSeq" id="WP_228782242.1">
    <property type="nucleotide sequence ID" value="NZ_JADLRE010000010.1"/>
</dbReference>
<gene>
    <name evidence="1" type="ORF">IU470_14590</name>
</gene>
<comment type="caution">
    <text evidence="1">The sequence shown here is derived from an EMBL/GenBank/DDBJ whole genome shotgun (WGS) entry which is preliminary data.</text>
</comment>
<reference evidence="1 2" key="1">
    <citation type="submission" date="2020-10" db="EMBL/GenBank/DDBJ databases">
        <title>Identification of Nocardia species via Next-generation sequencing and recognition of intraspecies genetic diversity.</title>
        <authorList>
            <person name="Li P."/>
            <person name="Li P."/>
            <person name="Lu B."/>
        </authorList>
    </citation>
    <scope>NUCLEOTIDE SEQUENCE [LARGE SCALE GENOMIC DNA]</scope>
    <source>
        <strain evidence="1 2">N-11</strain>
    </source>
</reference>
<proteinExistence type="predicted"/>
<organism evidence="1 2">
    <name type="scientific">Nocardia abscessus</name>
    <dbReference type="NCBI Taxonomy" id="120957"/>
    <lineage>
        <taxon>Bacteria</taxon>
        <taxon>Bacillati</taxon>
        <taxon>Actinomycetota</taxon>
        <taxon>Actinomycetes</taxon>
        <taxon>Mycobacteriales</taxon>
        <taxon>Nocardiaceae</taxon>
        <taxon>Nocardia</taxon>
    </lineage>
</organism>
<evidence type="ECO:0000313" key="2">
    <source>
        <dbReference type="Proteomes" id="UP000807309"/>
    </source>
</evidence>
<keyword evidence="2" id="KW-1185">Reference proteome</keyword>
<protein>
    <submittedName>
        <fullName evidence="1">Uncharacterized protein</fullName>
    </submittedName>
</protein>